<dbReference type="Proteomes" id="UP000236630">
    <property type="component" value="Unassembled WGS sequence"/>
</dbReference>
<gene>
    <name evidence="1" type="ORF">CUMW_239480</name>
</gene>
<keyword evidence="2" id="KW-1185">Reference proteome</keyword>
<organism evidence="1 2">
    <name type="scientific">Citrus unshiu</name>
    <name type="common">Satsuma mandarin</name>
    <name type="synonym">Citrus nobilis var. unshiu</name>
    <dbReference type="NCBI Taxonomy" id="55188"/>
    <lineage>
        <taxon>Eukaryota</taxon>
        <taxon>Viridiplantae</taxon>
        <taxon>Streptophyta</taxon>
        <taxon>Embryophyta</taxon>
        <taxon>Tracheophyta</taxon>
        <taxon>Spermatophyta</taxon>
        <taxon>Magnoliopsida</taxon>
        <taxon>eudicotyledons</taxon>
        <taxon>Gunneridae</taxon>
        <taxon>Pentapetalae</taxon>
        <taxon>rosids</taxon>
        <taxon>malvids</taxon>
        <taxon>Sapindales</taxon>
        <taxon>Rutaceae</taxon>
        <taxon>Aurantioideae</taxon>
        <taxon>Citrus</taxon>
    </lineage>
</organism>
<protein>
    <submittedName>
        <fullName evidence="1">Uncharacterized protein</fullName>
    </submittedName>
</protein>
<accession>A0A2H5QKS1</accession>
<dbReference type="EMBL" id="BDQV01000463">
    <property type="protein sequence ID" value="GAY65217.1"/>
    <property type="molecule type" value="Genomic_DNA"/>
</dbReference>
<name>A0A2H5QKS1_CITUN</name>
<dbReference type="AlphaFoldDB" id="A0A2H5QKS1"/>
<evidence type="ECO:0000313" key="1">
    <source>
        <dbReference type="EMBL" id="GAY65217.1"/>
    </source>
</evidence>
<sequence length="47" mass="5192">MQRKDLNFAVAALGQSQEEVMIVGKIKNKGQAYFLAISTHEEANLKA</sequence>
<reference evidence="1 2" key="1">
    <citation type="journal article" date="2017" name="Front. Genet.">
        <title>Draft sequencing of the heterozygous diploid genome of Satsuma (Citrus unshiu Marc.) using a hybrid assembly approach.</title>
        <authorList>
            <person name="Shimizu T."/>
            <person name="Tanizawa Y."/>
            <person name="Mochizuki T."/>
            <person name="Nagasaki H."/>
            <person name="Yoshioka T."/>
            <person name="Toyoda A."/>
            <person name="Fujiyama A."/>
            <person name="Kaminuma E."/>
            <person name="Nakamura Y."/>
        </authorList>
    </citation>
    <scope>NUCLEOTIDE SEQUENCE [LARGE SCALE GENOMIC DNA]</scope>
    <source>
        <strain evidence="2">cv. Miyagawa wase</strain>
    </source>
</reference>
<comment type="caution">
    <text evidence="1">The sequence shown here is derived from an EMBL/GenBank/DDBJ whole genome shotgun (WGS) entry which is preliminary data.</text>
</comment>
<proteinExistence type="predicted"/>
<evidence type="ECO:0000313" key="2">
    <source>
        <dbReference type="Proteomes" id="UP000236630"/>
    </source>
</evidence>